<gene>
    <name evidence="1" type="ORF">QUF85_10835</name>
</gene>
<evidence type="ECO:0000313" key="1">
    <source>
        <dbReference type="EMBL" id="MDM5283798.1"/>
    </source>
</evidence>
<comment type="caution">
    <text evidence="1">The sequence shown here is derived from an EMBL/GenBank/DDBJ whole genome shotgun (WGS) entry which is preliminary data.</text>
</comment>
<name>A0AAJ1VDW7_9BACI</name>
<dbReference type="EMBL" id="JAUCFI010000003">
    <property type="protein sequence ID" value="MDM5283798.1"/>
    <property type="molecule type" value="Genomic_DNA"/>
</dbReference>
<sequence length="78" mass="9251">MNARQYFYKNVLPKEVGISYQKAKNIKLSKKIDLIEKFGDTSQNLVTTVMWKMSLKTYWLNTSPKHFETDWSICFLPN</sequence>
<accession>A0AAJ1VDW7</accession>
<dbReference type="RefSeq" id="WP_289349581.1">
    <property type="nucleotide sequence ID" value="NZ_JAUCFI010000003.1"/>
</dbReference>
<dbReference type="AlphaFoldDB" id="A0AAJ1VDW7"/>
<proteinExistence type="predicted"/>
<protein>
    <submittedName>
        <fullName evidence="1">Uncharacterized protein</fullName>
    </submittedName>
</protein>
<evidence type="ECO:0000313" key="2">
    <source>
        <dbReference type="Proteomes" id="UP001238973"/>
    </source>
</evidence>
<dbReference type="Proteomes" id="UP001238973">
    <property type="component" value="Unassembled WGS sequence"/>
</dbReference>
<reference evidence="1" key="1">
    <citation type="submission" date="2023-06" db="EMBL/GenBank/DDBJ databases">
        <title>Comparative genomics of Bacillaceae isolates and their secondary metabolite potential.</title>
        <authorList>
            <person name="Song L."/>
            <person name="Nielsen L.J."/>
            <person name="Mohite O."/>
            <person name="Xu X."/>
            <person name="Weber T."/>
            <person name="Kovacs A.T."/>
        </authorList>
    </citation>
    <scope>NUCLEOTIDE SEQUENCE</scope>
    <source>
        <strain evidence="1">G1S1</strain>
    </source>
</reference>
<organism evidence="1 2">
    <name type="scientific">Peribacillus frigoritolerans</name>
    <dbReference type="NCBI Taxonomy" id="450367"/>
    <lineage>
        <taxon>Bacteria</taxon>
        <taxon>Bacillati</taxon>
        <taxon>Bacillota</taxon>
        <taxon>Bacilli</taxon>
        <taxon>Bacillales</taxon>
        <taxon>Bacillaceae</taxon>
        <taxon>Peribacillus</taxon>
    </lineage>
</organism>